<evidence type="ECO:0000313" key="2">
    <source>
        <dbReference type="Proteomes" id="UP000075883"/>
    </source>
</evidence>
<name>A0A182MG22_9DIPT</name>
<organism evidence="1 2">
    <name type="scientific">Anopheles culicifacies</name>
    <dbReference type="NCBI Taxonomy" id="139723"/>
    <lineage>
        <taxon>Eukaryota</taxon>
        <taxon>Metazoa</taxon>
        <taxon>Ecdysozoa</taxon>
        <taxon>Arthropoda</taxon>
        <taxon>Hexapoda</taxon>
        <taxon>Insecta</taxon>
        <taxon>Pterygota</taxon>
        <taxon>Neoptera</taxon>
        <taxon>Endopterygota</taxon>
        <taxon>Diptera</taxon>
        <taxon>Nematocera</taxon>
        <taxon>Culicoidea</taxon>
        <taxon>Culicidae</taxon>
        <taxon>Anophelinae</taxon>
        <taxon>Anopheles</taxon>
        <taxon>culicifacies species complex</taxon>
    </lineage>
</organism>
<accession>A0A182MG22</accession>
<dbReference type="EMBL" id="AXCM01000655">
    <property type="status" value="NOT_ANNOTATED_CDS"/>
    <property type="molecule type" value="Genomic_DNA"/>
</dbReference>
<dbReference type="EnsemblMetazoa" id="ACUA017431-RA">
    <property type="protein sequence ID" value="ACUA017431-PA"/>
    <property type="gene ID" value="ACUA017431"/>
</dbReference>
<reference evidence="1" key="2">
    <citation type="submission" date="2020-05" db="UniProtKB">
        <authorList>
            <consortium name="EnsemblMetazoa"/>
        </authorList>
    </citation>
    <scope>IDENTIFICATION</scope>
    <source>
        <strain evidence="1">A-37</strain>
    </source>
</reference>
<sequence length="104" mass="10437">MIISALFDQASCKSSPRIVVAVAEASIATDVVVLIVAVTTAEVHVLITIVHVTAATGAEAAITTTVGIVATALVRNWWVGIIERTATAAAVGALIATNIDTAGG</sequence>
<protein>
    <submittedName>
        <fullName evidence="1">Uncharacterized protein</fullName>
    </submittedName>
</protein>
<dbReference type="VEuPathDB" id="VectorBase:ACUA017431"/>
<dbReference type="AlphaFoldDB" id="A0A182MG22"/>
<dbReference type="Proteomes" id="UP000075883">
    <property type="component" value="Unassembled WGS sequence"/>
</dbReference>
<evidence type="ECO:0000313" key="1">
    <source>
        <dbReference type="EnsemblMetazoa" id="ACUA017431-PA"/>
    </source>
</evidence>
<proteinExistence type="predicted"/>
<reference evidence="2" key="1">
    <citation type="submission" date="2013-09" db="EMBL/GenBank/DDBJ databases">
        <title>The Genome Sequence of Anopheles culicifacies species A.</title>
        <authorList>
            <consortium name="The Broad Institute Genomics Platform"/>
            <person name="Neafsey D.E."/>
            <person name="Besansky N."/>
            <person name="Howell P."/>
            <person name="Walton C."/>
            <person name="Young S.K."/>
            <person name="Zeng Q."/>
            <person name="Gargeya S."/>
            <person name="Fitzgerald M."/>
            <person name="Haas B."/>
            <person name="Abouelleil A."/>
            <person name="Allen A.W."/>
            <person name="Alvarado L."/>
            <person name="Arachchi H.M."/>
            <person name="Berlin A.M."/>
            <person name="Chapman S.B."/>
            <person name="Gainer-Dewar J."/>
            <person name="Goldberg J."/>
            <person name="Griggs A."/>
            <person name="Gujja S."/>
            <person name="Hansen M."/>
            <person name="Howarth C."/>
            <person name="Imamovic A."/>
            <person name="Ireland A."/>
            <person name="Larimer J."/>
            <person name="McCowan C."/>
            <person name="Murphy C."/>
            <person name="Pearson M."/>
            <person name="Poon T.W."/>
            <person name="Priest M."/>
            <person name="Roberts A."/>
            <person name="Saif S."/>
            <person name="Shea T."/>
            <person name="Sisk P."/>
            <person name="Sykes S."/>
            <person name="Wortman J."/>
            <person name="Nusbaum C."/>
            <person name="Birren B."/>
        </authorList>
    </citation>
    <scope>NUCLEOTIDE SEQUENCE [LARGE SCALE GENOMIC DNA]</scope>
    <source>
        <strain evidence="2">A-37</strain>
    </source>
</reference>
<keyword evidence="2" id="KW-1185">Reference proteome</keyword>